<dbReference type="GO" id="GO:0003690">
    <property type="term" value="F:double-stranded DNA binding"/>
    <property type="evidence" value="ECO:0007669"/>
    <property type="project" value="UniProtKB-ARBA"/>
</dbReference>
<dbReference type="Gene3D" id="3.20.190.10">
    <property type="entry name" value="MutM-like, N-terminal"/>
    <property type="match status" value="1"/>
</dbReference>
<dbReference type="FunFam" id="1.10.8.50:FF:000003">
    <property type="entry name" value="Formamidopyrimidine-DNA glycosylase"/>
    <property type="match status" value="1"/>
</dbReference>
<evidence type="ECO:0000256" key="13">
    <source>
        <dbReference type="ARBA" id="ARBA00023295"/>
    </source>
</evidence>
<comment type="catalytic activity">
    <reaction evidence="14 15">
        <text>2'-deoxyribonucleotide-(2'-deoxyribose 5'-phosphate)-2'-deoxyribonucleotide-DNA = a 3'-end 2'-deoxyribonucleotide-(2,3-dehydro-2,3-deoxyribose 5'-phosphate)-DNA + a 5'-end 5'-phospho-2'-deoxyribonucleoside-DNA + H(+)</text>
        <dbReference type="Rhea" id="RHEA:66592"/>
        <dbReference type="Rhea" id="RHEA-COMP:13180"/>
        <dbReference type="Rhea" id="RHEA-COMP:16897"/>
        <dbReference type="Rhea" id="RHEA-COMP:17067"/>
        <dbReference type="ChEBI" id="CHEBI:15378"/>
        <dbReference type="ChEBI" id="CHEBI:136412"/>
        <dbReference type="ChEBI" id="CHEBI:157695"/>
        <dbReference type="ChEBI" id="CHEBI:167181"/>
        <dbReference type="EC" id="4.2.99.18"/>
    </reaction>
</comment>
<dbReference type="Pfam" id="PF06831">
    <property type="entry name" value="H2TH"/>
    <property type="match status" value="1"/>
</dbReference>
<keyword evidence="12 15" id="KW-0511">Multifunctional enzyme</keyword>
<comment type="function">
    <text evidence="15">Involved in base excision repair of DNA damaged by oxidation or by mutagenic agents. Acts as DNA glycosylase that recognizes and removes damaged bases. Has a preference for oxidized purines, such as 7,8-dihydro-8-oxoguanine (8-oxoG). Has AP (apurinic/apyrimidinic) lyase activity and introduces nicks in the DNA strand. Cleaves the DNA backbone by beta-delta elimination to generate a single-strand break at the site of the removed base with both 3'- and 5'-phosphates.</text>
</comment>
<dbReference type="SUPFAM" id="SSF81624">
    <property type="entry name" value="N-terminal domain of MutM-like DNA repair proteins"/>
    <property type="match status" value="1"/>
</dbReference>
<keyword evidence="6 15" id="KW-0863">Zinc-finger</keyword>
<dbReference type="EMBL" id="PXYW01000002">
    <property type="protein sequence ID" value="PSR35341.1"/>
    <property type="molecule type" value="Genomic_DNA"/>
</dbReference>
<dbReference type="Pfam" id="PF06827">
    <property type="entry name" value="zf-FPG_IleRS"/>
    <property type="match status" value="1"/>
</dbReference>
<evidence type="ECO:0000313" key="18">
    <source>
        <dbReference type="EMBL" id="PSR35341.1"/>
    </source>
</evidence>
<protein>
    <recommendedName>
        <fullName evidence="15">Formamidopyrimidine-DNA glycosylase</fullName>
        <shortName evidence="15">Fapy-DNA glycosylase</shortName>
        <ecNumber evidence="15">3.2.2.23</ecNumber>
    </recommendedName>
    <alternativeName>
        <fullName evidence="15">DNA-(apurinic or apyrimidinic site) lyase MutM</fullName>
        <shortName evidence="15">AP lyase MutM</shortName>
        <ecNumber evidence="15">4.2.99.18</ecNumber>
    </alternativeName>
</protein>
<dbReference type="SMART" id="SM00898">
    <property type="entry name" value="Fapy_DNA_glyco"/>
    <property type="match status" value="1"/>
</dbReference>
<evidence type="ECO:0000256" key="15">
    <source>
        <dbReference type="HAMAP-Rule" id="MF_00103"/>
    </source>
</evidence>
<comment type="catalytic activity">
    <reaction evidence="1 15">
        <text>Hydrolysis of DNA containing ring-opened 7-methylguanine residues, releasing 2,6-diamino-4-hydroxy-5-(N-methyl)formamidopyrimidine.</text>
        <dbReference type="EC" id="3.2.2.23"/>
    </reaction>
</comment>
<keyword evidence="8 15" id="KW-0862">Zinc</keyword>
<proteinExistence type="inferred from homology"/>
<dbReference type="InterPro" id="IPR010979">
    <property type="entry name" value="Ribosomal_uS13-like_H2TH"/>
</dbReference>
<dbReference type="PANTHER" id="PTHR22993:SF9">
    <property type="entry name" value="FORMAMIDOPYRIMIDINE-DNA GLYCOSYLASE"/>
    <property type="match status" value="1"/>
</dbReference>
<organism evidence="18 19">
    <name type="scientific">Sulfobacillus benefaciens</name>
    <dbReference type="NCBI Taxonomy" id="453960"/>
    <lineage>
        <taxon>Bacteria</taxon>
        <taxon>Bacillati</taxon>
        <taxon>Bacillota</taxon>
        <taxon>Clostridia</taxon>
        <taxon>Eubacteriales</taxon>
        <taxon>Clostridiales Family XVII. Incertae Sedis</taxon>
        <taxon>Sulfobacillus</taxon>
    </lineage>
</organism>
<evidence type="ECO:0000256" key="5">
    <source>
        <dbReference type="ARBA" id="ARBA00022763"/>
    </source>
</evidence>
<keyword evidence="13 15" id="KW-0326">Glycosidase</keyword>
<keyword evidence="4 15" id="KW-0479">Metal-binding</keyword>
<dbReference type="InterPro" id="IPR015886">
    <property type="entry name" value="H2TH_FPG"/>
</dbReference>
<keyword evidence="9 15" id="KW-0238">DNA-binding</keyword>
<feature type="binding site" evidence="15">
    <location>
        <position position="114"/>
    </location>
    <ligand>
        <name>DNA</name>
        <dbReference type="ChEBI" id="CHEBI:16991"/>
    </ligand>
</feature>
<evidence type="ECO:0000256" key="3">
    <source>
        <dbReference type="ARBA" id="ARBA00011245"/>
    </source>
</evidence>
<evidence type="ECO:0000256" key="2">
    <source>
        <dbReference type="ARBA" id="ARBA00009409"/>
    </source>
</evidence>
<accession>A0A2T2XLJ1</accession>
<dbReference type="NCBIfam" id="TIGR00577">
    <property type="entry name" value="fpg"/>
    <property type="match status" value="1"/>
</dbReference>
<dbReference type="PROSITE" id="PS51066">
    <property type="entry name" value="ZF_FPG_2"/>
    <property type="match status" value="1"/>
</dbReference>
<keyword evidence="7 15" id="KW-0378">Hydrolase</keyword>
<sequence length="280" mass="31398">MPELPEVETIRTYLNAILPNHPVISVEHLDARMVKMGTVSAESIAHRLPGLVVQSMGRRGKYLVMRFFDKSALVIHLGMSGRLVVEPKTNPWRIHTHLVLELREDMELRLVDPRRFGRIGYFMEFDTDRTLHLGPEPLGRAFTAQYLVDRLKGRKSPIKSLLLDQSLVAGLGNIYVDEALFGAGIHPLAPGSTISLRSANRLVRSIRRVLRTSIANRGTSFSDYVDALGHPGQNQEYLAVYGRLGQPCLKCGSPIHSIVIHARTSHFCQYCQPMLEDLEG</sequence>
<keyword evidence="10 15" id="KW-0234">DNA repair</keyword>
<dbReference type="SMART" id="SM01232">
    <property type="entry name" value="H2TH"/>
    <property type="match status" value="1"/>
</dbReference>
<evidence type="ECO:0000256" key="14">
    <source>
        <dbReference type="ARBA" id="ARBA00044632"/>
    </source>
</evidence>
<dbReference type="GO" id="GO:0008270">
    <property type="term" value="F:zinc ion binding"/>
    <property type="evidence" value="ECO:0007669"/>
    <property type="project" value="UniProtKB-UniRule"/>
</dbReference>
<evidence type="ECO:0000259" key="16">
    <source>
        <dbReference type="PROSITE" id="PS51066"/>
    </source>
</evidence>
<evidence type="ECO:0000256" key="10">
    <source>
        <dbReference type="ARBA" id="ARBA00023204"/>
    </source>
</evidence>
<dbReference type="SUPFAM" id="SSF57716">
    <property type="entry name" value="Glucocorticoid receptor-like (DNA-binding domain)"/>
    <property type="match status" value="1"/>
</dbReference>
<evidence type="ECO:0000256" key="12">
    <source>
        <dbReference type="ARBA" id="ARBA00023268"/>
    </source>
</evidence>
<feature type="active site" description="Schiff-base intermediate with DNA" evidence="15">
    <location>
        <position position="2"/>
    </location>
</feature>
<keyword evidence="11 15" id="KW-0456">Lyase</keyword>
<dbReference type="GO" id="GO:0003684">
    <property type="term" value="F:damaged DNA binding"/>
    <property type="evidence" value="ECO:0007669"/>
    <property type="project" value="InterPro"/>
</dbReference>
<dbReference type="InterPro" id="IPR035937">
    <property type="entry name" value="FPG_N"/>
</dbReference>
<feature type="active site" description="Proton donor" evidence="15">
    <location>
        <position position="3"/>
    </location>
</feature>
<dbReference type="InterPro" id="IPR020629">
    <property type="entry name" value="FPG_Glyclase"/>
</dbReference>
<dbReference type="PROSITE" id="PS51068">
    <property type="entry name" value="FPG_CAT"/>
    <property type="match status" value="1"/>
</dbReference>
<dbReference type="GO" id="GO:0034039">
    <property type="term" value="F:8-oxo-7,8-dihydroguanine DNA N-glycosylase activity"/>
    <property type="evidence" value="ECO:0007669"/>
    <property type="project" value="TreeGrafter"/>
</dbReference>
<reference evidence="18 19" key="1">
    <citation type="journal article" date="2014" name="BMC Genomics">
        <title>Comparison of environmental and isolate Sulfobacillus genomes reveals diverse carbon, sulfur, nitrogen, and hydrogen metabolisms.</title>
        <authorList>
            <person name="Justice N.B."/>
            <person name="Norman A."/>
            <person name="Brown C.T."/>
            <person name="Singh A."/>
            <person name="Thomas B.C."/>
            <person name="Banfield J.F."/>
        </authorList>
    </citation>
    <scope>NUCLEOTIDE SEQUENCE [LARGE SCALE GENOMIC DNA]</scope>
    <source>
        <strain evidence="18">AMDSBA4</strain>
    </source>
</reference>
<dbReference type="NCBIfam" id="NF002211">
    <property type="entry name" value="PRK01103.1"/>
    <property type="match status" value="1"/>
</dbReference>
<comment type="caution">
    <text evidence="18">The sequence shown here is derived from an EMBL/GenBank/DDBJ whole genome shotgun (WGS) entry which is preliminary data.</text>
</comment>
<dbReference type="Gene3D" id="1.10.8.50">
    <property type="match status" value="1"/>
</dbReference>
<dbReference type="CDD" id="cd08966">
    <property type="entry name" value="EcFpg-like_N"/>
    <property type="match status" value="1"/>
</dbReference>
<comment type="subunit">
    <text evidence="3 15">Monomer.</text>
</comment>
<feature type="domain" description="FPG-type" evidence="16">
    <location>
        <begin position="239"/>
        <end position="273"/>
    </location>
</feature>
<evidence type="ECO:0000256" key="1">
    <source>
        <dbReference type="ARBA" id="ARBA00001668"/>
    </source>
</evidence>
<feature type="domain" description="Formamidopyrimidine-DNA glycosylase catalytic" evidence="17">
    <location>
        <begin position="2"/>
        <end position="117"/>
    </location>
</feature>
<dbReference type="Pfam" id="PF01149">
    <property type="entry name" value="Fapy_DNA_glyco"/>
    <property type="match status" value="1"/>
</dbReference>
<dbReference type="InterPro" id="IPR010663">
    <property type="entry name" value="Znf_FPG/IleRS"/>
</dbReference>
<evidence type="ECO:0000256" key="6">
    <source>
        <dbReference type="ARBA" id="ARBA00022771"/>
    </source>
</evidence>
<feature type="active site" description="Proton donor; for beta-elimination activity" evidence="15">
    <location>
        <position position="61"/>
    </location>
</feature>
<dbReference type="Proteomes" id="UP000242972">
    <property type="component" value="Unassembled WGS sequence"/>
</dbReference>
<dbReference type="GO" id="GO:0140078">
    <property type="term" value="F:class I DNA-(apurinic or apyrimidinic site) endonuclease activity"/>
    <property type="evidence" value="ECO:0007669"/>
    <property type="project" value="UniProtKB-EC"/>
</dbReference>
<comment type="similarity">
    <text evidence="2 15">Belongs to the FPG family.</text>
</comment>
<dbReference type="EC" id="3.2.2.23" evidence="15"/>
<dbReference type="InterPro" id="IPR000214">
    <property type="entry name" value="Znf_DNA_glyclase/AP_lyase"/>
</dbReference>
<evidence type="ECO:0000256" key="9">
    <source>
        <dbReference type="ARBA" id="ARBA00023125"/>
    </source>
</evidence>
<dbReference type="EC" id="4.2.99.18" evidence="15"/>
<name>A0A2T2XLJ1_9FIRM</name>
<evidence type="ECO:0000256" key="11">
    <source>
        <dbReference type="ARBA" id="ARBA00023239"/>
    </source>
</evidence>
<feature type="binding site" evidence="15">
    <location>
        <position position="95"/>
    </location>
    <ligand>
        <name>DNA</name>
        <dbReference type="ChEBI" id="CHEBI:16991"/>
    </ligand>
</feature>
<dbReference type="HAMAP" id="MF_00103">
    <property type="entry name" value="Fapy_DNA_glycosyl"/>
    <property type="match status" value="1"/>
</dbReference>
<dbReference type="InterPro" id="IPR012319">
    <property type="entry name" value="FPG_cat"/>
</dbReference>
<dbReference type="PANTHER" id="PTHR22993">
    <property type="entry name" value="FORMAMIDOPYRIMIDINE-DNA GLYCOSYLASE"/>
    <property type="match status" value="1"/>
</dbReference>
<dbReference type="AlphaFoldDB" id="A0A2T2XLJ1"/>
<dbReference type="PROSITE" id="PS01242">
    <property type="entry name" value="ZF_FPG_1"/>
    <property type="match status" value="1"/>
</dbReference>
<dbReference type="InterPro" id="IPR015887">
    <property type="entry name" value="DNA_glyclase_Znf_dom_DNA_BS"/>
</dbReference>
<feature type="binding site" evidence="15">
    <location>
        <position position="154"/>
    </location>
    <ligand>
        <name>DNA</name>
        <dbReference type="ChEBI" id="CHEBI:16991"/>
    </ligand>
</feature>
<gene>
    <name evidence="15" type="primary">mutM</name>
    <name evidence="15" type="synonym">fpg</name>
    <name evidence="18" type="ORF">C7B46_01335</name>
</gene>
<evidence type="ECO:0000256" key="4">
    <source>
        <dbReference type="ARBA" id="ARBA00022723"/>
    </source>
</evidence>
<feature type="active site" description="Proton donor; for delta-elimination activity" evidence="15">
    <location>
        <position position="263"/>
    </location>
</feature>
<evidence type="ECO:0000256" key="7">
    <source>
        <dbReference type="ARBA" id="ARBA00022801"/>
    </source>
</evidence>
<evidence type="ECO:0000256" key="8">
    <source>
        <dbReference type="ARBA" id="ARBA00022833"/>
    </source>
</evidence>
<comment type="cofactor">
    <cofactor evidence="15">
        <name>Zn(2+)</name>
        <dbReference type="ChEBI" id="CHEBI:29105"/>
    </cofactor>
    <text evidence="15">Binds 1 zinc ion per subunit.</text>
</comment>
<keyword evidence="5 15" id="KW-0227">DNA damage</keyword>
<dbReference type="GO" id="GO:0006284">
    <property type="term" value="P:base-excision repair"/>
    <property type="evidence" value="ECO:0007669"/>
    <property type="project" value="InterPro"/>
</dbReference>
<dbReference type="SUPFAM" id="SSF46946">
    <property type="entry name" value="S13-like H2TH domain"/>
    <property type="match status" value="1"/>
</dbReference>
<evidence type="ECO:0000313" key="19">
    <source>
        <dbReference type="Proteomes" id="UP000242972"/>
    </source>
</evidence>
<evidence type="ECO:0000259" key="17">
    <source>
        <dbReference type="PROSITE" id="PS51068"/>
    </source>
</evidence>